<sequence length="128" mass="14637">MTLQTDEPNLIGKGYWHKGQWIRNTMSMRLKAYIDRVPDVRFFEGEKGYYPGTMLDLGGDQWSITPITGRLKRNGEEIPAPPFFDISSRHYSLALMRKLEKEGALVAAVLDVRYDGKTTVARFDPVAR</sequence>
<accession>A0A385ECB1</accession>
<evidence type="ECO:0000313" key="1">
    <source>
        <dbReference type="EMBL" id="AXQ68502.1"/>
    </source>
</evidence>
<keyword evidence="2" id="KW-1185">Reference proteome</keyword>
<dbReference type="EMBL" id="MH588544">
    <property type="protein sequence ID" value="AXQ68502.1"/>
    <property type="molecule type" value="Genomic_DNA"/>
</dbReference>
<evidence type="ECO:0000313" key="2">
    <source>
        <dbReference type="Proteomes" id="UP000258997"/>
    </source>
</evidence>
<proteinExistence type="predicted"/>
<organism evidence="1 2">
    <name type="scientific">Caulobacter phage CcrBL10</name>
    <dbReference type="NCBI Taxonomy" id="2283269"/>
    <lineage>
        <taxon>Viruses</taxon>
        <taxon>Duplodnaviria</taxon>
        <taxon>Heunggongvirae</taxon>
        <taxon>Uroviricota</taxon>
        <taxon>Caudoviricetes</taxon>
        <taxon>Jeanschmidtviridae</taxon>
        <taxon>Poindextervirus</taxon>
        <taxon>Poindextervirus BL10</taxon>
    </lineage>
</organism>
<reference evidence="1 2" key="1">
    <citation type="submission" date="2018-07" db="EMBL/GenBank/DDBJ databases">
        <title>Giant CbK-like Caulobacter bacteriophages have genetically divergent genomes.</title>
        <authorList>
            <person name="Wilson K.M."/>
            <person name="Ely B."/>
        </authorList>
    </citation>
    <scope>NUCLEOTIDE SEQUENCE [LARGE SCALE GENOMIC DNA]</scope>
</reference>
<protein>
    <submittedName>
        <fullName evidence="1">Uncharacterized protein</fullName>
    </submittedName>
</protein>
<gene>
    <name evidence="1" type="ORF">CcrBL10_gp298</name>
</gene>
<name>A0A385ECB1_9CAUD</name>
<dbReference type="Proteomes" id="UP000258997">
    <property type="component" value="Segment"/>
</dbReference>